<evidence type="ECO:0000256" key="1">
    <source>
        <dbReference type="ARBA" id="ARBA00008710"/>
    </source>
</evidence>
<dbReference type="RefSeq" id="WP_380539182.1">
    <property type="nucleotide sequence ID" value="NZ_JBHFAB010000019.1"/>
</dbReference>
<comment type="similarity">
    <text evidence="1">Belongs to the F420H(2)-dependent quinone reductase family.</text>
</comment>
<name>A0ABV6W178_9ACTN</name>
<dbReference type="Gene3D" id="2.30.110.10">
    <property type="entry name" value="Electron Transport, Fmn-binding Protein, Chain A"/>
    <property type="match status" value="1"/>
</dbReference>
<dbReference type="PANTHER" id="PTHR39428:SF1">
    <property type="entry name" value="F420H(2)-DEPENDENT QUINONE REDUCTASE RV1261C"/>
    <property type="match status" value="1"/>
</dbReference>
<sequence length="161" mass="17713">MHRLLPRALSRALLRGCNVVYRATGGLLGASWFGQPILLLTTRGRRTGRLRVNGLVFLRDADRYVVVASDNGARRNPGWYYNLLASGGGTVRYRREVFAVTAAEAEGAERARLWPLLLQVYGGYDRHQALAERAGRAGRAGRRLPVMVLTPVSVPRASMPG</sequence>
<comment type="caution">
    <text evidence="3">The sequence shown here is derived from an EMBL/GenBank/DDBJ whole genome shotgun (WGS) entry which is preliminary data.</text>
</comment>
<dbReference type="Proteomes" id="UP001592531">
    <property type="component" value="Unassembled WGS sequence"/>
</dbReference>
<evidence type="ECO:0000313" key="4">
    <source>
        <dbReference type="Proteomes" id="UP001592531"/>
    </source>
</evidence>
<dbReference type="Pfam" id="PF04075">
    <property type="entry name" value="F420H2_quin_red"/>
    <property type="match status" value="1"/>
</dbReference>
<evidence type="ECO:0000313" key="3">
    <source>
        <dbReference type="EMBL" id="MFC1419601.1"/>
    </source>
</evidence>
<keyword evidence="4" id="KW-1185">Reference proteome</keyword>
<protein>
    <submittedName>
        <fullName evidence="3">Nitroreductase/quinone reductase family protein</fullName>
    </submittedName>
</protein>
<proteinExistence type="inferred from homology"/>
<comment type="catalytic activity">
    <reaction evidence="2">
        <text>oxidized coenzyme F420-(gamma-L-Glu)(n) + a quinol + H(+) = reduced coenzyme F420-(gamma-L-Glu)(n) + a quinone</text>
        <dbReference type="Rhea" id="RHEA:39663"/>
        <dbReference type="Rhea" id="RHEA-COMP:12939"/>
        <dbReference type="Rhea" id="RHEA-COMP:14378"/>
        <dbReference type="ChEBI" id="CHEBI:15378"/>
        <dbReference type="ChEBI" id="CHEBI:24646"/>
        <dbReference type="ChEBI" id="CHEBI:132124"/>
        <dbReference type="ChEBI" id="CHEBI:133980"/>
        <dbReference type="ChEBI" id="CHEBI:139511"/>
    </reaction>
</comment>
<dbReference type="PANTHER" id="PTHR39428">
    <property type="entry name" value="F420H(2)-DEPENDENT QUINONE REDUCTASE RV1261C"/>
    <property type="match status" value="1"/>
</dbReference>
<dbReference type="InterPro" id="IPR004378">
    <property type="entry name" value="F420H2_quin_Rdtase"/>
</dbReference>
<evidence type="ECO:0000256" key="2">
    <source>
        <dbReference type="ARBA" id="ARBA00049106"/>
    </source>
</evidence>
<reference evidence="3 4" key="1">
    <citation type="submission" date="2024-09" db="EMBL/GenBank/DDBJ databases">
        <authorList>
            <person name="Lee S.D."/>
        </authorList>
    </citation>
    <scope>NUCLEOTIDE SEQUENCE [LARGE SCALE GENOMIC DNA]</scope>
    <source>
        <strain evidence="3 4">N8-3</strain>
    </source>
</reference>
<accession>A0ABV6W178</accession>
<gene>
    <name evidence="3" type="ORF">ACEZDE_23635</name>
</gene>
<dbReference type="InterPro" id="IPR012349">
    <property type="entry name" value="Split_barrel_FMN-bd"/>
</dbReference>
<organism evidence="3 4">
    <name type="scientific">Streptacidiphilus cavernicola</name>
    <dbReference type="NCBI Taxonomy" id="3342716"/>
    <lineage>
        <taxon>Bacteria</taxon>
        <taxon>Bacillati</taxon>
        <taxon>Actinomycetota</taxon>
        <taxon>Actinomycetes</taxon>
        <taxon>Kitasatosporales</taxon>
        <taxon>Streptomycetaceae</taxon>
        <taxon>Streptacidiphilus</taxon>
    </lineage>
</organism>
<dbReference type="EMBL" id="JBHFAB010000019">
    <property type="protein sequence ID" value="MFC1419601.1"/>
    <property type="molecule type" value="Genomic_DNA"/>
</dbReference>
<dbReference type="NCBIfam" id="TIGR00026">
    <property type="entry name" value="hi_GC_TIGR00026"/>
    <property type="match status" value="1"/>
</dbReference>